<dbReference type="NCBIfam" id="TIGR00360">
    <property type="entry name" value="ComEC_N-term"/>
    <property type="match status" value="1"/>
</dbReference>
<feature type="transmembrane region" description="Helical" evidence="6">
    <location>
        <begin position="277"/>
        <end position="295"/>
    </location>
</feature>
<feature type="transmembrane region" description="Helical" evidence="6">
    <location>
        <begin position="469"/>
        <end position="491"/>
    </location>
</feature>
<evidence type="ECO:0000256" key="6">
    <source>
        <dbReference type="SAM" id="Phobius"/>
    </source>
</evidence>
<dbReference type="InterPro" id="IPR036866">
    <property type="entry name" value="RibonucZ/Hydroxyglut_hydro"/>
</dbReference>
<evidence type="ECO:0000313" key="8">
    <source>
        <dbReference type="EMBL" id="MBO3664139.1"/>
    </source>
</evidence>
<comment type="caution">
    <text evidence="8">The sequence shown here is derived from an EMBL/GenBank/DDBJ whole genome shotgun (WGS) entry which is preliminary data.</text>
</comment>
<evidence type="ECO:0000256" key="4">
    <source>
        <dbReference type="ARBA" id="ARBA00022989"/>
    </source>
</evidence>
<accession>A0A939TUK9</accession>
<feature type="transmembrane region" description="Helical" evidence="6">
    <location>
        <begin position="503"/>
        <end position="525"/>
    </location>
</feature>
<dbReference type="InterPro" id="IPR004477">
    <property type="entry name" value="ComEC_N"/>
</dbReference>
<dbReference type="Proteomes" id="UP000680132">
    <property type="component" value="Unassembled WGS sequence"/>
</dbReference>
<protein>
    <submittedName>
        <fullName evidence="8">ComEC/Rec2 family competence protein</fullName>
    </submittedName>
</protein>
<comment type="subcellular location">
    <subcellularLocation>
        <location evidence="1">Cell membrane</location>
        <topology evidence="1">Multi-pass membrane protein</topology>
    </subcellularLocation>
</comment>
<dbReference type="AlphaFoldDB" id="A0A939TUK9"/>
<gene>
    <name evidence="8" type="ORF">J5V96_11530</name>
</gene>
<dbReference type="Gene3D" id="3.60.15.10">
    <property type="entry name" value="Ribonuclease Z/Hydroxyacylglutathione hydrolase-like"/>
    <property type="match status" value="1"/>
</dbReference>
<feature type="transmembrane region" description="Helical" evidence="6">
    <location>
        <begin position="341"/>
        <end position="363"/>
    </location>
</feature>
<dbReference type="EMBL" id="JAGFOA010000004">
    <property type="protein sequence ID" value="MBO3664139.1"/>
    <property type="molecule type" value="Genomic_DNA"/>
</dbReference>
<name>A0A939TUK9_9MICO</name>
<feature type="transmembrane region" description="Helical" evidence="6">
    <location>
        <begin position="375"/>
        <end position="397"/>
    </location>
</feature>
<evidence type="ECO:0000256" key="1">
    <source>
        <dbReference type="ARBA" id="ARBA00004651"/>
    </source>
</evidence>
<organism evidence="8 9">
    <name type="scientific">Microbacterium stercoris</name>
    <dbReference type="NCBI Taxonomy" id="2820289"/>
    <lineage>
        <taxon>Bacteria</taxon>
        <taxon>Bacillati</taxon>
        <taxon>Actinomycetota</taxon>
        <taxon>Actinomycetes</taxon>
        <taxon>Micrococcales</taxon>
        <taxon>Microbacteriaceae</taxon>
        <taxon>Microbacterium</taxon>
    </lineage>
</organism>
<keyword evidence="2" id="KW-1003">Cell membrane</keyword>
<dbReference type="RefSeq" id="WP_208503903.1">
    <property type="nucleotide sequence ID" value="NZ_JAGFOA010000004.1"/>
</dbReference>
<keyword evidence="3 6" id="KW-0812">Transmembrane</keyword>
<dbReference type="InterPro" id="IPR052159">
    <property type="entry name" value="Competence_DNA_uptake"/>
</dbReference>
<evidence type="ECO:0000313" key="9">
    <source>
        <dbReference type="Proteomes" id="UP000680132"/>
    </source>
</evidence>
<proteinExistence type="predicted"/>
<evidence type="ECO:0000256" key="3">
    <source>
        <dbReference type="ARBA" id="ARBA00022692"/>
    </source>
</evidence>
<feature type="transmembrane region" description="Helical" evidence="6">
    <location>
        <begin position="250"/>
        <end position="271"/>
    </location>
</feature>
<feature type="transmembrane region" description="Helical" evidence="6">
    <location>
        <begin position="68"/>
        <end position="88"/>
    </location>
</feature>
<feature type="transmembrane region" description="Helical" evidence="6">
    <location>
        <begin position="409"/>
        <end position="431"/>
    </location>
</feature>
<dbReference type="SUPFAM" id="SSF56281">
    <property type="entry name" value="Metallo-hydrolase/oxidoreductase"/>
    <property type="match status" value="1"/>
</dbReference>
<evidence type="ECO:0000259" key="7">
    <source>
        <dbReference type="SMART" id="SM00849"/>
    </source>
</evidence>
<dbReference type="PANTHER" id="PTHR30619">
    <property type="entry name" value="DNA INTERNALIZATION/COMPETENCE PROTEIN COMEC/REC2"/>
    <property type="match status" value="1"/>
</dbReference>
<dbReference type="Pfam" id="PF00753">
    <property type="entry name" value="Lactamase_B"/>
    <property type="match status" value="1"/>
</dbReference>
<feature type="transmembrane region" description="Helical" evidence="6">
    <location>
        <begin position="20"/>
        <end position="48"/>
    </location>
</feature>
<keyword evidence="9" id="KW-1185">Reference proteome</keyword>
<dbReference type="PANTHER" id="PTHR30619:SF1">
    <property type="entry name" value="RECOMBINATION PROTEIN 2"/>
    <property type="match status" value="1"/>
</dbReference>
<evidence type="ECO:0000256" key="5">
    <source>
        <dbReference type="ARBA" id="ARBA00023136"/>
    </source>
</evidence>
<dbReference type="SMART" id="SM00849">
    <property type="entry name" value="Lactamase_B"/>
    <property type="match status" value="1"/>
</dbReference>
<evidence type="ECO:0000256" key="2">
    <source>
        <dbReference type="ARBA" id="ARBA00022475"/>
    </source>
</evidence>
<dbReference type="CDD" id="cd07731">
    <property type="entry name" value="ComA-like_MBL-fold"/>
    <property type="match status" value="1"/>
</dbReference>
<feature type="transmembrane region" description="Helical" evidence="6">
    <location>
        <begin position="438"/>
        <end position="457"/>
    </location>
</feature>
<dbReference type="InterPro" id="IPR001279">
    <property type="entry name" value="Metallo-B-lactamas"/>
</dbReference>
<dbReference type="InterPro" id="IPR035681">
    <property type="entry name" value="ComA-like_MBL"/>
</dbReference>
<keyword evidence="5 6" id="KW-0472">Membrane</keyword>
<sequence length="779" mass="78934">MSPPIPETETELGGRDLRMVPVAAVGWAAGLFAVLFPAAAAWVAISAWGLAVTGVVARRWWAVAARTVWTVGVLACAVAGTVAAHVALAEPGRRQVSELAAGRAVEIDVVVISKVERRGGALWFDAEMSMARRGEERVTGSAPVTVTVASDALEGGVLDLGSRAHVQGSAQASEPGDRAVITLFARTVEVRAGPAFGLDLTAGLRDALVARAALLPQPGAMLLPGLAVGDTRTVSEELDAAMKASSLSHLTAVSGANCALVVGLAFGAASLLGATRAVRITVGLAALGGFILLVTPEPSVIRAGAMAAIALLALALGRTGAGVAVLSLATTVLLIADPWLATSYGFVLSVVATGSLLLLAAPLARGLSRWLPAPLALALSVPLSAQLACGPVLVLLAPEVPLYGVLANLLADPAAPIVTVVGLAACLAAPLPALADGLAAIAWVPSAWIASTAQTIAALPGARLTWPPGLGGAVLLASAGLLAGILILRSGSVRARDRRMRRMAAALLAIGTGAMSGAVALGGAAGPLTVPSDWAIAACDVGQGDALILRSADAVAVIDTGPEPDPLARCLSRLGIGRVDLLVLTHFDRDHSGGARALRDRVDTVLHGPVEEAQQRSVLDDLGRVERVSAAAGLSGVLGGARWRVVWPRAESKAFAAGNDASVVLEIAGADLPRTILLGDLGASAQSALLRSALVAGPYDVVKVAHHGSADQDPQLYAEVAAPLALISVGEGNDFGHPRPEILGTLANLGATIERTDEEGLVLVSRADGGVRVWRERAP</sequence>
<dbReference type="Pfam" id="PF03772">
    <property type="entry name" value="Competence"/>
    <property type="match status" value="1"/>
</dbReference>
<reference evidence="8" key="1">
    <citation type="submission" date="2021-03" db="EMBL/GenBank/DDBJ databases">
        <title>Microbacterium sp. nov., a novel actinobacterium isolated from cow dung.</title>
        <authorList>
            <person name="Zhang L."/>
        </authorList>
    </citation>
    <scope>NUCLEOTIDE SEQUENCE</scope>
    <source>
        <strain evidence="8">NEAU-LLB</strain>
    </source>
</reference>
<feature type="transmembrane region" description="Helical" evidence="6">
    <location>
        <begin position="307"/>
        <end position="335"/>
    </location>
</feature>
<dbReference type="GO" id="GO:0005886">
    <property type="term" value="C:plasma membrane"/>
    <property type="evidence" value="ECO:0007669"/>
    <property type="project" value="UniProtKB-SubCell"/>
</dbReference>
<keyword evidence="4 6" id="KW-1133">Transmembrane helix</keyword>
<feature type="domain" description="Metallo-beta-lactamase" evidence="7">
    <location>
        <begin position="543"/>
        <end position="706"/>
    </location>
</feature>